<keyword evidence="3" id="KW-1185">Reference proteome</keyword>
<name>A0ABP9XKL2_9FUNG</name>
<reference evidence="2 3" key="1">
    <citation type="submission" date="2024-04" db="EMBL/GenBank/DDBJ databases">
        <title>genome sequences of Mucor flavus KT1a and Helicostylum pulchrum KT1b strains isolation_sourced from the surface of a dry-aged beef.</title>
        <authorList>
            <person name="Toyotome T."/>
            <person name="Hosono M."/>
            <person name="Torimaru M."/>
            <person name="Fukuda K."/>
            <person name="Mikami N."/>
        </authorList>
    </citation>
    <scope>NUCLEOTIDE SEQUENCE [LARGE SCALE GENOMIC DNA]</scope>
    <source>
        <strain evidence="2 3">KT1b</strain>
    </source>
</reference>
<feature type="region of interest" description="Disordered" evidence="1">
    <location>
        <begin position="210"/>
        <end position="230"/>
    </location>
</feature>
<organism evidence="2 3">
    <name type="scientific">Helicostylum pulchrum</name>
    <dbReference type="NCBI Taxonomy" id="562976"/>
    <lineage>
        <taxon>Eukaryota</taxon>
        <taxon>Fungi</taxon>
        <taxon>Fungi incertae sedis</taxon>
        <taxon>Mucoromycota</taxon>
        <taxon>Mucoromycotina</taxon>
        <taxon>Mucoromycetes</taxon>
        <taxon>Mucorales</taxon>
        <taxon>Mucorineae</taxon>
        <taxon>Mucoraceae</taxon>
        <taxon>Helicostylum</taxon>
    </lineage>
</organism>
<proteinExistence type="predicted"/>
<dbReference type="EMBL" id="BAABUJ010000004">
    <property type="protein sequence ID" value="GAA5795321.1"/>
    <property type="molecule type" value="Genomic_DNA"/>
</dbReference>
<protein>
    <submittedName>
        <fullName evidence="2">Uncharacterized protein</fullName>
    </submittedName>
</protein>
<gene>
    <name evidence="2" type="ORF">HPULCUR_000677</name>
</gene>
<accession>A0ABP9XKL2</accession>
<comment type="caution">
    <text evidence="2">The sequence shown here is derived from an EMBL/GenBank/DDBJ whole genome shotgun (WGS) entry which is preliminary data.</text>
</comment>
<dbReference type="Proteomes" id="UP001476247">
    <property type="component" value="Unassembled WGS sequence"/>
</dbReference>
<evidence type="ECO:0000313" key="2">
    <source>
        <dbReference type="EMBL" id="GAA5795321.1"/>
    </source>
</evidence>
<sequence>MSSSHASKHIKEWLPMPSGLSFTDNSFSVDLIEQFDKRRSQLNSDMISIEEQQQSEKGSIHSFASSIQSIPKIKDNDSSIRRSSSLNRFHDNTQQIEQPRAETIFNSWTLKKKKKFHNRHVKEMIEEPPLSKIAINTTISISPNNINNQYTDNMIQAPIITQYPPKPLKYSPVEPLPAEAYAGSDQHTRNRNTLKRLSLPLLKLTAASQTTTAGNTLHRRRSDSDLLNQQNQSNHTFFRSLSKRWNKLLNSCKSKRIKNKKSAA</sequence>
<evidence type="ECO:0000313" key="3">
    <source>
        <dbReference type="Proteomes" id="UP001476247"/>
    </source>
</evidence>
<evidence type="ECO:0000256" key="1">
    <source>
        <dbReference type="SAM" id="MobiDB-lite"/>
    </source>
</evidence>